<name>V9IBX9_APICE</name>
<dbReference type="PANTHER" id="PTHR48051">
    <property type="match status" value="1"/>
</dbReference>
<dbReference type="InterPro" id="IPR050216">
    <property type="entry name" value="LRR_domain-containing"/>
</dbReference>
<dbReference type="GO" id="GO:0005737">
    <property type="term" value="C:cytoplasm"/>
    <property type="evidence" value="ECO:0007669"/>
    <property type="project" value="TreeGrafter"/>
</dbReference>
<protein>
    <submittedName>
        <fullName evidence="3">Leucine-rich repeat-containing protein 40</fullName>
    </submittedName>
</protein>
<gene>
    <name evidence="3" type="ORF">ACCB00505.1</name>
</gene>
<dbReference type="Gene3D" id="3.80.10.10">
    <property type="entry name" value="Ribonuclease Inhibitor"/>
    <property type="match status" value="1"/>
</dbReference>
<evidence type="ECO:0000256" key="1">
    <source>
        <dbReference type="ARBA" id="ARBA00022614"/>
    </source>
</evidence>
<dbReference type="AlphaFoldDB" id="V9IBX9"/>
<dbReference type="InterPro" id="IPR003591">
    <property type="entry name" value="Leu-rich_rpt_typical-subtyp"/>
</dbReference>
<keyword evidence="2" id="KW-0677">Repeat</keyword>
<reference evidence="3" key="1">
    <citation type="submission" date="2011-11" db="EMBL/GenBank/DDBJ databases">
        <title>Decoding the brain transcriptome of the Eastern honeybee (Apis cerana) based on pyrosequencing.</title>
        <authorList>
            <person name="Sun L."/>
            <person name="Zheng H."/>
            <person name="Wang Y."/>
            <person name="Xie X."/>
            <person name="Zhu Y."/>
            <person name="Gu W."/>
            <person name="Wang S."/>
        </authorList>
    </citation>
    <scope>NUCLEOTIDE SEQUENCE</scope>
    <source>
        <tissue evidence="3">Brain</tissue>
    </source>
</reference>
<dbReference type="PANTHER" id="PTHR48051:SF1">
    <property type="entry name" value="RAS SUPPRESSOR PROTEIN 1"/>
    <property type="match status" value="1"/>
</dbReference>
<sequence>MSGMKKKVYHSAVFKKRTKNDDNAELSEVIIISARKNGNLNLSSRGLFTVPDRVWTINDLTEEEIRNLHVELDYIHDNERWWEQEPLKILDLSCNSLKAIDSKVECLTELTTLYLHNNLLENLPVEIGNLKKLEILNLSNNKLEKLPHEFYKLTELRQLSLKNNNIKQLDPAFGDFIMLTYLDLSYNNLTELPIGMGYLVRLISLDLNHNMLKELPLDLTNMRGN</sequence>
<accession>V9IBX9</accession>
<evidence type="ECO:0000313" key="3">
    <source>
        <dbReference type="EMBL" id="AEY57986.1"/>
    </source>
</evidence>
<dbReference type="Pfam" id="PF13855">
    <property type="entry name" value="LRR_8"/>
    <property type="match status" value="1"/>
</dbReference>
<dbReference type="PROSITE" id="PS51450">
    <property type="entry name" value="LRR"/>
    <property type="match status" value="3"/>
</dbReference>
<dbReference type="Pfam" id="PF00560">
    <property type="entry name" value="LRR_1"/>
    <property type="match status" value="1"/>
</dbReference>
<keyword evidence="1" id="KW-0433">Leucine-rich repeat</keyword>
<dbReference type="SUPFAM" id="SSF52058">
    <property type="entry name" value="L domain-like"/>
    <property type="match status" value="1"/>
</dbReference>
<evidence type="ECO:0000256" key="2">
    <source>
        <dbReference type="ARBA" id="ARBA00022737"/>
    </source>
</evidence>
<dbReference type="EMBL" id="JR037815">
    <property type="protein sequence ID" value="AEY57986.1"/>
    <property type="molecule type" value="mRNA"/>
</dbReference>
<dbReference type="InterPro" id="IPR001611">
    <property type="entry name" value="Leu-rich_rpt"/>
</dbReference>
<dbReference type="InterPro" id="IPR032675">
    <property type="entry name" value="LRR_dom_sf"/>
</dbReference>
<dbReference type="PRINTS" id="PR00019">
    <property type="entry name" value="LEURICHRPT"/>
</dbReference>
<organism evidence="3">
    <name type="scientific">Apis cerana</name>
    <name type="common">Indian honeybee</name>
    <dbReference type="NCBI Taxonomy" id="7461"/>
    <lineage>
        <taxon>Eukaryota</taxon>
        <taxon>Metazoa</taxon>
        <taxon>Ecdysozoa</taxon>
        <taxon>Arthropoda</taxon>
        <taxon>Hexapoda</taxon>
        <taxon>Insecta</taxon>
        <taxon>Pterygota</taxon>
        <taxon>Neoptera</taxon>
        <taxon>Endopterygota</taxon>
        <taxon>Hymenoptera</taxon>
        <taxon>Apocrita</taxon>
        <taxon>Aculeata</taxon>
        <taxon>Apoidea</taxon>
        <taxon>Anthophila</taxon>
        <taxon>Apidae</taxon>
        <taxon>Apis</taxon>
    </lineage>
</organism>
<dbReference type="SMART" id="SM00369">
    <property type="entry name" value="LRR_TYP"/>
    <property type="match status" value="5"/>
</dbReference>
<proteinExistence type="evidence at transcript level"/>